<reference evidence="2" key="1">
    <citation type="journal article" date="2020" name="Genome Biol.">
        <title>Gamete binning: chromosome-level and haplotype-resolved genome assembly enabled by high-throughput single-cell sequencing of gamete genomes.</title>
        <authorList>
            <person name="Campoy J.A."/>
            <person name="Sun H."/>
            <person name="Goel M."/>
            <person name="Jiao W.-B."/>
            <person name="Folz-Donahue K."/>
            <person name="Wang N."/>
            <person name="Rubio M."/>
            <person name="Liu C."/>
            <person name="Kukat C."/>
            <person name="Ruiz D."/>
            <person name="Huettel B."/>
            <person name="Schneeberger K."/>
        </authorList>
    </citation>
    <scope>NUCLEOTIDE SEQUENCE [LARGE SCALE GENOMIC DNA]</scope>
    <source>
        <strain evidence="2">cv. Rojo Pasion</strain>
    </source>
</reference>
<sequence length="171" mass="19024">MTLFNYISNPITGESLALPTPPAMALNMTNFTCGFGLSPMSGTYTIVWLRGRYGLEPEALGFERLPLGNCTLNGEDEFWVMNEYGVKESWSLEFNIVDIVYSSYVLKFGDGQLVLLHGDKLVAYARGSKGFVDVEFDGMQYLRDACVHIPSFASPKNILSGGRPRAPDREY</sequence>
<dbReference type="Proteomes" id="UP000507245">
    <property type="component" value="Unassembled WGS sequence"/>
</dbReference>
<gene>
    <name evidence="1" type="ORF">ORAREDHAP_LOCUS3107</name>
</gene>
<dbReference type="EMBL" id="CAEKKB010000001">
    <property type="protein sequence ID" value="CAB4293807.1"/>
    <property type="molecule type" value="Genomic_DNA"/>
</dbReference>
<proteinExistence type="predicted"/>
<accession>A0A6J5W1V1</accession>
<dbReference type="OrthoDB" id="1747591at2759"/>
<evidence type="ECO:0000313" key="2">
    <source>
        <dbReference type="Proteomes" id="UP000507245"/>
    </source>
</evidence>
<evidence type="ECO:0008006" key="3">
    <source>
        <dbReference type="Google" id="ProtNLM"/>
    </source>
</evidence>
<organism evidence="1 2">
    <name type="scientific">Prunus armeniaca</name>
    <name type="common">Apricot</name>
    <name type="synonym">Armeniaca vulgaris</name>
    <dbReference type="NCBI Taxonomy" id="36596"/>
    <lineage>
        <taxon>Eukaryota</taxon>
        <taxon>Viridiplantae</taxon>
        <taxon>Streptophyta</taxon>
        <taxon>Embryophyta</taxon>
        <taxon>Tracheophyta</taxon>
        <taxon>Spermatophyta</taxon>
        <taxon>Magnoliopsida</taxon>
        <taxon>eudicotyledons</taxon>
        <taxon>Gunneridae</taxon>
        <taxon>Pentapetalae</taxon>
        <taxon>rosids</taxon>
        <taxon>fabids</taxon>
        <taxon>Rosales</taxon>
        <taxon>Rosaceae</taxon>
        <taxon>Amygdaloideae</taxon>
        <taxon>Amygdaleae</taxon>
        <taxon>Prunus</taxon>
    </lineage>
</organism>
<keyword evidence="2" id="KW-1185">Reference proteome</keyword>
<evidence type="ECO:0000313" key="1">
    <source>
        <dbReference type="EMBL" id="CAB4293807.1"/>
    </source>
</evidence>
<name>A0A6J5W1V1_PRUAR</name>
<protein>
    <recommendedName>
        <fullName evidence="3">F-box associated domain-containing protein</fullName>
    </recommendedName>
</protein>
<dbReference type="AlphaFoldDB" id="A0A6J5W1V1"/>